<reference evidence="1" key="1">
    <citation type="submission" date="2021-01" db="EMBL/GenBank/DDBJ databases">
        <title>Whole genome shotgun sequence of Planosporangium mesophilum NBRC 109066.</title>
        <authorList>
            <person name="Komaki H."/>
            <person name="Tamura T."/>
        </authorList>
    </citation>
    <scope>NUCLEOTIDE SEQUENCE</scope>
    <source>
        <strain evidence="1">NBRC 109066</strain>
    </source>
</reference>
<sequence>MKPMLVKRALERDDGALWRACHVCGGLAPLTPDLEVCDRCAEVIPADTAAFLYDPHHRTANDVRGRS</sequence>
<keyword evidence="2" id="KW-1185">Reference proteome</keyword>
<proteinExistence type="predicted"/>
<organism evidence="1 2">
    <name type="scientific">Planosporangium mesophilum</name>
    <dbReference type="NCBI Taxonomy" id="689768"/>
    <lineage>
        <taxon>Bacteria</taxon>
        <taxon>Bacillati</taxon>
        <taxon>Actinomycetota</taxon>
        <taxon>Actinomycetes</taxon>
        <taxon>Micromonosporales</taxon>
        <taxon>Micromonosporaceae</taxon>
        <taxon>Planosporangium</taxon>
    </lineage>
</organism>
<comment type="caution">
    <text evidence="1">The sequence shown here is derived from an EMBL/GenBank/DDBJ whole genome shotgun (WGS) entry which is preliminary data.</text>
</comment>
<dbReference type="AlphaFoldDB" id="A0A8J3THP1"/>
<dbReference type="EMBL" id="BOON01000050">
    <property type="protein sequence ID" value="GII25347.1"/>
    <property type="molecule type" value="Genomic_DNA"/>
</dbReference>
<protein>
    <submittedName>
        <fullName evidence="1">Uncharacterized protein</fullName>
    </submittedName>
</protein>
<dbReference type="RefSeq" id="WP_168115146.1">
    <property type="nucleotide sequence ID" value="NZ_BOON01000050.1"/>
</dbReference>
<evidence type="ECO:0000313" key="1">
    <source>
        <dbReference type="EMBL" id="GII25347.1"/>
    </source>
</evidence>
<accession>A0A8J3THP1</accession>
<gene>
    <name evidence="1" type="ORF">Pme01_49440</name>
</gene>
<name>A0A8J3THP1_9ACTN</name>
<dbReference type="Proteomes" id="UP000599074">
    <property type="component" value="Unassembled WGS sequence"/>
</dbReference>
<evidence type="ECO:0000313" key="2">
    <source>
        <dbReference type="Proteomes" id="UP000599074"/>
    </source>
</evidence>